<dbReference type="PANTHER" id="PTHR21705">
    <property type="entry name" value="RAI16 PROTEIN-RELATED"/>
    <property type="match status" value="1"/>
</dbReference>
<reference evidence="1" key="2">
    <citation type="submission" date="2020-12" db="EMBL/GenBank/DDBJ databases">
        <authorList>
            <person name="Kanost M."/>
        </authorList>
    </citation>
    <scope>NUCLEOTIDE SEQUENCE</scope>
</reference>
<dbReference type="PANTHER" id="PTHR21705:SF12">
    <property type="entry name" value="FHF COMPLEX SUBUNIT HOOK-INTERACTING PROTEIN C-TERMINAL DOMAIN-CONTAINING PROTEIN"/>
    <property type="match status" value="1"/>
</dbReference>
<evidence type="ECO:0000313" key="1">
    <source>
        <dbReference type="EMBL" id="KAG6445519.1"/>
    </source>
</evidence>
<proteinExistence type="predicted"/>
<name>A0A922CGX7_MANSE</name>
<reference evidence="1" key="1">
    <citation type="journal article" date="2016" name="Insect Biochem. Mol. Biol.">
        <title>Multifaceted biological insights from a draft genome sequence of the tobacco hornworm moth, Manduca sexta.</title>
        <authorList>
            <person name="Kanost M.R."/>
            <person name="Arrese E.L."/>
            <person name="Cao X."/>
            <person name="Chen Y.R."/>
            <person name="Chellapilla S."/>
            <person name="Goldsmith M.R."/>
            <person name="Grosse-Wilde E."/>
            <person name="Heckel D.G."/>
            <person name="Herndon N."/>
            <person name="Jiang H."/>
            <person name="Papanicolaou A."/>
            <person name="Qu J."/>
            <person name="Soulages J.L."/>
            <person name="Vogel H."/>
            <person name="Walters J."/>
            <person name="Waterhouse R.M."/>
            <person name="Ahn S.J."/>
            <person name="Almeida F.C."/>
            <person name="An C."/>
            <person name="Aqrawi P."/>
            <person name="Bretschneider A."/>
            <person name="Bryant W.B."/>
            <person name="Bucks S."/>
            <person name="Chao H."/>
            <person name="Chevignon G."/>
            <person name="Christen J.M."/>
            <person name="Clarke D.F."/>
            <person name="Dittmer N.T."/>
            <person name="Ferguson L.C.F."/>
            <person name="Garavelou S."/>
            <person name="Gordon K.H.J."/>
            <person name="Gunaratna R.T."/>
            <person name="Han Y."/>
            <person name="Hauser F."/>
            <person name="He Y."/>
            <person name="Heidel-Fischer H."/>
            <person name="Hirsh A."/>
            <person name="Hu Y."/>
            <person name="Jiang H."/>
            <person name="Kalra D."/>
            <person name="Klinner C."/>
            <person name="Konig C."/>
            <person name="Kovar C."/>
            <person name="Kroll A.R."/>
            <person name="Kuwar S.S."/>
            <person name="Lee S.L."/>
            <person name="Lehman R."/>
            <person name="Li K."/>
            <person name="Li Z."/>
            <person name="Liang H."/>
            <person name="Lovelace S."/>
            <person name="Lu Z."/>
            <person name="Mansfield J.H."/>
            <person name="McCulloch K.J."/>
            <person name="Mathew T."/>
            <person name="Morton B."/>
            <person name="Muzny D.M."/>
            <person name="Neunemann D."/>
            <person name="Ongeri F."/>
            <person name="Pauchet Y."/>
            <person name="Pu L.L."/>
            <person name="Pyrousis I."/>
            <person name="Rao X.J."/>
            <person name="Redding A."/>
            <person name="Roesel C."/>
            <person name="Sanchez-Gracia A."/>
            <person name="Schaack S."/>
            <person name="Shukla A."/>
            <person name="Tetreau G."/>
            <person name="Wang Y."/>
            <person name="Xiong G.H."/>
            <person name="Traut W."/>
            <person name="Walsh T.K."/>
            <person name="Worley K.C."/>
            <person name="Wu D."/>
            <person name="Wu W."/>
            <person name="Wu Y.Q."/>
            <person name="Zhang X."/>
            <person name="Zou Z."/>
            <person name="Zucker H."/>
            <person name="Briscoe A.D."/>
            <person name="Burmester T."/>
            <person name="Clem R.J."/>
            <person name="Feyereisen R."/>
            <person name="Grimmelikhuijzen C.J.P."/>
            <person name="Hamodrakas S.J."/>
            <person name="Hansson B.S."/>
            <person name="Huguet E."/>
            <person name="Jermiin L.S."/>
            <person name="Lan Q."/>
            <person name="Lehman H.K."/>
            <person name="Lorenzen M."/>
            <person name="Merzendorfer H."/>
            <person name="Michalopoulos I."/>
            <person name="Morton D.B."/>
            <person name="Muthukrishnan S."/>
            <person name="Oakeshott J.G."/>
            <person name="Palmer W."/>
            <person name="Park Y."/>
            <person name="Passarelli A.L."/>
            <person name="Rozas J."/>
            <person name="Schwartz L.M."/>
            <person name="Smith W."/>
            <person name="Southgate A."/>
            <person name="Vilcinskas A."/>
            <person name="Vogt R."/>
            <person name="Wang P."/>
            <person name="Werren J."/>
            <person name="Yu X.Q."/>
            <person name="Zhou J.J."/>
            <person name="Brown S.J."/>
            <person name="Scherer S.E."/>
            <person name="Richards S."/>
            <person name="Blissard G.W."/>
        </authorList>
    </citation>
    <scope>NUCLEOTIDE SEQUENCE</scope>
</reference>
<sequence>MLSRFSDVLQTAADVLAPPATRLEDFEYHWKMILNFYQNYEDSNKVHIEETRIPHHFHQMLQLLVDEEKEQQGGTVGPCLEAVVQRSICMLDAMTAIAAADRPPGARALALTTATAMLRRTRQPCVNNAHVYKPLQRMLIQCNESPASPTEKEEVELLLTLCGLVRKEPGLANIFTTPFVEDKATLLSIPEDIQKLIPIKAKVQTPKKNPLFEVELPTNPLTSVSIVRSNGDSNATVGSSDDNASCRSQKTVYDDNDKFLLIDLLLSYLNSADNQVVLRACEGIMIVSSLPEEDIANLVTNCSPACEIIVEKLAAKFKCVPANVDPNDVEHLNITWAYVAQDYGDKFYNKFHGYRELTSFFSWLDYCDTLLKECHPAIAAHLSRTFRQNFLEATAETGVTDLHHAVVVTSILSKCLKMVDSPDLINEFSNWLVGEGEVSEWPLLLTLINNCLTDNHDLTLETLRFFENILEKGTEHSINRLVLSRVSSRGYFAPQAPENDVSERDRLNDLPLWRERERNREAMMQLKHEDQVNGQIHEILNQEGVDDTADAASAIHRVINSRLEQLKVRIEEIMANESSTPADTT</sequence>
<dbReference type="InterPro" id="IPR019384">
    <property type="entry name" value="FHIP"/>
</dbReference>
<dbReference type="Proteomes" id="UP000791440">
    <property type="component" value="Unassembled WGS sequence"/>
</dbReference>
<evidence type="ECO:0000313" key="2">
    <source>
        <dbReference type="Proteomes" id="UP000791440"/>
    </source>
</evidence>
<keyword evidence="2" id="KW-1185">Reference proteome</keyword>
<accession>A0A922CGX7</accession>
<protein>
    <recommendedName>
        <fullName evidence="3">Protein FAM160B1</fullName>
    </recommendedName>
</protein>
<dbReference type="Pfam" id="PF10257">
    <property type="entry name" value="RAI16-like"/>
    <property type="match status" value="1"/>
</dbReference>
<gene>
    <name evidence="1" type="ORF">O3G_MSEX003965</name>
</gene>
<comment type="caution">
    <text evidence="1">The sequence shown here is derived from an EMBL/GenBank/DDBJ whole genome shotgun (WGS) entry which is preliminary data.</text>
</comment>
<dbReference type="AlphaFoldDB" id="A0A922CGX7"/>
<dbReference type="EMBL" id="JH668322">
    <property type="protein sequence ID" value="KAG6445519.1"/>
    <property type="molecule type" value="Genomic_DNA"/>
</dbReference>
<evidence type="ECO:0008006" key="3">
    <source>
        <dbReference type="Google" id="ProtNLM"/>
    </source>
</evidence>
<organism evidence="1 2">
    <name type="scientific">Manduca sexta</name>
    <name type="common">Tobacco hawkmoth</name>
    <name type="synonym">Tobacco hornworm</name>
    <dbReference type="NCBI Taxonomy" id="7130"/>
    <lineage>
        <taxon>Eukaryota</taxon>
        <taxon>Metazoa</taxon>
        <taxon>Ecdysozoa</taxon>
        <taxon>Arthropoda</taxon>
        <taxon>Hexapoda</taxon>
        <taxon>Insecta</taxon>
        <taxon>Pterygota</taxon>
        <taxon>Neoptera</taxon>
        <taxon>Endopterygota</taxon>
        <taxon>Lepidoptera</taxon>
        <taxon>Glossata</taxon>
        <taxon>Ditrysia</taxon>
        <taxon>Bombycoidea</taxon>
        <taxon>Sphingidae</taxon>
        <taxon>Sphinginae</taxon>
        <taxon>Sphingini</taxon>
        <taxon>Manduca</taxon>
    </lineage>
</organism>